<name>A0A382VB69_9ZZZZ</name>
<reference evidence="1" key="1">
    <citation type="submission" date="2018-05" db="EMBL/GenBank/DDBJ databases">
        <authorList>
            <person name="Lanie J.A."/>
            <person name="Ng W.-L."/>
            <person name="Kazmierczak K.M."/>
            <person name="Andrzejewski T.M."/>
            <person name="Davidsen T.M."/>
            <person name="Wayne K.J."/>
            <person name="Tettelin H."/>
            <person name="Glass J.I."/>
            <person name="Rusch D."/>
            <person name="Podicherti R."/>
            <person name="Tsui H.-C.T."/>
            <person name="Winkler M.E."/>
        </authorList>
    </citation>
    <scope>NUCLEOTIDE SEQUENCE</scope>
</reference>
<proteinExistence type="predicted"/>
<evidence type="ECO:0000313" key="1">
    <source>
        <dbReference type="EMBL" id="SVD43723.1"/>
    </source>
</evidence>
<organism evidence="1">
    <name type="scientific">marine metagenome</name>
    <dbReference type="NCBI Taxonomy" id="408172"/>
    <lineage>
        <taxon>unclassified sequences</taxon>
        <taxon>metagenomes</taxon>
        <taxon>ecological metagenomes</taxon>
    </lineage>
</organism>
<sequence>MKIKDLKNMINEMISGDSILLRKPESLNEANYERAKDKIENQMVPFVMISAFRSGFSRKENLDRQKKLEKLVTAAKFPWTKMPGSGYIEEPKIELPPEEVDIEPKLEINEEEAIEDTGLETETPEGIEVRENSIIIWDQTRPDMGERTKQDMKIKQLGMFLADKYNQDTFVYGKRVTDDEGNIEMSIRLHDRNGKPLKKSWAGPWSTLTHIKDDDLFWSKIGGHKAKLVELQNKYQQLPVKSKLDAMKKQYYLDAVDAALNEIENE</sequence>
<dbReference type="AlphaFoldDB" id="A0A382VB69"/>
<protein>
    <submittedName>
        <fullName evidence="1">Uncharacterized protein</fullName>
    </submittedName>
</protein>
<dbReference type="EMBL" id="UINC01150590">
    <property type="protein sequence ID" value="SVD43723.1"/>
    <property type="molecule type" value="Genomic_DNA"/>
</dbReference>
<gene>
    <name evidence="1" type="ORF">METZ01_LOCUS396577</name>
</gene>
<accession>A0A382VB69</accession>